<dbReference type="AlphaFoldDB" id="A0A8D8Z9S5"/>
<sequence>MLIEILHTFFQYTNPTCPDFKTQFYRQVCITIFIWDQTHLISRFSNLNILNPRHDLLISKFLCIFLFYPNGFFFFIFGMYQNIVGGWCALSNEWFKNCAVLSLDIQVETCDSGRSQTS</sequence>
<accession>A0A8D8Z9S5</accession>
<keyword evidence="1" id="KW-1133">Transmembrane helix</keyword>
<evidence type="ECO:0000313" key="2">
    <source>
        <dbReference type="EMBL" id="CAG6743035.1"/>
    </source>
</evidence>
<dbReference type="EMBL" id="HBUF01442586">
    <property type="protein sequence ID" value="CAG6743035.1"/>
    <property type="molecule type" value="Transcribed_RNA"/>
</dbReference>
<keyword evidence="1" id="KW-0472">Membrane</keyword>
<keyword evidence="1" id="KW-0812">Transmembrane</keyword>
<reference evidence="2" key="1">
    <citation type="submission" date="2021-05" db="EMBL/GenBank/DDBJ databases">
        <authorList>
            <person name="Alioto T."/>
            <person name="Alioto T."/>
            <person name="Gomez Garrido J."/>
        </authorList>
    </citation>
    <scope>NUCLEOTIDE SEQUENCE</scope>
</reference>
<feature type="transmembrane region" description="Helical" evidence="1">
    <location>
        <begin position="57"/>
        <end position="77"/>
    </location>
</feature>
<evidence type="ECO:0000256" key="1">
    <source>
        <dbReference type="SAM" id="Phobius"/>
    </source>
</evidence>
<protein>
    <submittedName>
        <fullName evidence="2">Uncharacterized protein</fullName>
    </submittedName>
</protein>
<proteinExistence type="predicted"/>
<name>A0A8D8Z9S5_9HEMI</name>
<organism evidence="2">
    <name type="scientific">Cacopsylla melanoneura</name>
    <dbReference type="NCBI Taxonomy" id="428564"/>
    <lineage>
        <taxon>Eukaryota</taxon>
        <taxon>Metazoa</taxon>
        <taxon>Ecdysozoa</taxon>
        <taxon>Arthropoda</taxon>
        <taxon>Hexapoda</taxon>
        <taxon>Insecta</taxon>
        <taxon>Pterygota</taxon>
        <taxon>Neoptera</taxon>
        <taxon>Paraneoptera</taxon>
        <taxon>Hemiptera</taxon>
        <taxon>Sternorrhyncha</taxon>
        <taxon>Psylloidea</taxon>
        <taxon>Psyllidae</taxon>
        <taxon>Psyllinae</taxon>
        <taxon>Cacopsylla</taxon>
    </lineage>
</organism>